<dbReference type="EC" id="1.1.1.133" evidence="1"/>
<proteinExistence type="predicted"/>
<keyword evidence="2" id="KW-1185">Reference proteome</keyword>
<evidence type="ECO:0000313" key="2">
    <source>
        <dbReference type="Proteomes" id="UP000595814"/>
    </source>
</evidence>
<sequence>MAYGTQVWITGANGRIGRELTKLLNPMDYEIFATDIDEVDITDSKRVNIFVDINRPDVIINCAGLTDIDNCEKNIETAFRVNAIGAKNLAIAANRINAKIIQLSTDDVFGGDSKTPYREYDLTNPQTVYGKSKALGEEYIKEFSHTYFILRSSWLYGGGNKYVENIIEEGKKNGKVVVASNQIGSPTSSTELAKFILRIIDSYDYGLYHTACEGKCSRKEFAEKVLELANIKADVEEVDNHLDFNKRPSYSALDNFLLSITNIYKFPKWEDALKDYINK</sequence>
<organism evidence="1 2">
    <name type="scientific">Miniphocaeibacter halophilus</name>
    <dbReference type="NCBI Taxonomy" id="2931922"/>
    <lineage>
        <taxon>Bacteria</taxon>
        <taxon>Bacillati</taxon>
        <taxon>Bacillota</taxon>
        <taxon>Tissierellia</taxon>
        <taxon>Tissierellales</taxon>
        <taxon>Peptoniphilaceae</taxon>
        <taxon>Miniphocaeibacter</taxon>
    </lineage>
</organism>
<name>A0AC61MV84_9FIRM</name>
<dbReference type="Proteomes" id="UP000595814">
    <property type="component" value="Chromosome"/>
</dbReference>
<accession>A0AC61MV84</accession>
<evidence type="ECO:0000313" key="1">
    <source>
        <dbReference type="EMBL" id="QQK08564.1"/>
    </source>
</evidence>
<dbReference type="EMBL" id="CP066744">
    <property type="protein sequence ID" value="QQK08564.1"/>
    <property type="molecule type" value="Genomic_DNA"/>
</dbReference>
<gene>
    <name evidence="1" type="primary">rfbD</name>
    <name evidence="1" type="ORF">JFY71_03220</name>
</gene>
<protein>
    <submittedName>
        <fullName evidence="1">dTDP-4-dehydrorhamnose reductase</fullName>
        <ecNumber evidence="1">1.1.1.133</ecNumber>
    </submittedName>
</protein>
<keyword evidence="1" id="KW-0560">Oxidoreductase</keyword>
<reference evidence="1 2" key="1">
    <citation type="journal article" date="2022" name="Int. J. Syst. Evol. Microbiol.">
        <title>Miniphocaeibacter halophilus sp. nov., an ammonium-tolerant acetate-producing bacterium isolated from a biogas system.</title>
        <authorList>
            <person name="Schnurer A."/>
            <person name="Singh A."/>
            <person name="Bi S."/>
            <person name="Qiao W."/>
            <person name="Westerholm M."/>
        </authorList>
    </citation>
    <scope>NUCLEOTIDE SEQUENCE [LARGE SCALE GENOMIC DNA]</scope>
    <source>
        <strain evidence="1 2">AMB_01</strain>
    </source>
</reference>